<protein>
    <recommendedName>
        <fullName evidence="4">Outer membrane protein beta-barrel domain-containing protein</fullName>
    </recommendedName>
</protein>
<evidence type="ECO:0000313" key="2">
    <source>
        <dbReference type="EMBL" id="KKB53472.1"/>
    </source>
</evidence>
<dbReference type="Gene3D" id="2.40.160.170">
    <property type="match status" value="1"/>
</dbReference>
<dbReference type="AlphaFoldDB" id="A0A0F5J7T2"/>
<evidence type="ECO:0008006" key="4">
    <source>
        <dbReference type="Google" id="ProtNLM"/>
    </source>
</evidence>
<proteinExistence type="predicted"/>
<reference evidence="2 3" key="1">
    <citation type="submission" date="2013-04" db="EMBL/GenBank/DDBJ databases">
        <title>The Genome Sequence of Parabacteroides goldsteinii DSM 19448.</title>
        <authorList>
            <consortium name="The Broad Institute Genomics Platform"/>
            <person name="Earl A."/>
            <person name="Ward D."/>
            <person name="Feldgarden M."/>
            <person name="Gevers D."/>
            <person name="Martens E."/>
            <person name="Sakamoto M."/>
            <person name="Benno Y."/>
            <person name="Song Y."/>
            <person name="Liu C."/>
            <person name="Lee J."/>
            <person name="Bolanos M."/>
            <person name="Vaisanen M.L."/>
            <person name="Finegold S.M."/>
            <person name="Walker B."/>
            <person name="Young S."/>
            <person name="Zeng Q."/>
            <person name="Gargeya S."/>
            <person name="Fitzgerald M."/>
            <person name="Haas B."/>
            <person name="Abouelleil A."/>
            <person name="Allen A.W."/>
            <person name="Alvarado L."/>
            <person name="Arachchi H.M."/>
            <person name="Berlin A.M."/>
            <person name="Chapman S.B."/>
            <person name="Gainer-Dewar J."/>
            <person name="Goldberg J."/>
            <person name="Griggs A."/>
            <person name="Gujja S."/>
            <person name="Hansen M."/>
            <person name="Howarth C."/>
            <person name="Imamovic A."/>
            <person name="Ireland A."/>
            <person name="Larimer J."/>
            <person name="McCowan C."/>
            <person name="Murphy C."/>
            <person name="Pearson M."/>
            <person name="Poon T.W."/>
            <person name="Priest M."/>
            <person name="Roberts A."/>
            <person name="Saif S."/>
            <person name="Shea T."/>
            <person name="Sisk P."/>
            <person name="Sykes S."/>
            <person name="Wortman J."/>
            <person name="Nusbaum C."/>
            <person name="Birren B."/>
        </authorList>
    </citation>
    <scope>NUCLEOTIDE SEQUENCE [LARGE SCALE GENOMIC DNA]</scope>
    <source>
        <strain evidence="2 3">DSM 19448</strain>
    </source>
</reference>
<dbReference type="EMBL" id="AQHV01000014">
    <property type="protein sequence ID" value="KKB53472.1"/>
    <property type="molecule type" value="Genomic_DNA"/>
</dbReference>
<evidence type="ECO:0000313" key="3">
    <source>
        <dbReference type="Proteomes" id="UP000033047"/>
    </source>
</evidence>
<dbReference type="PATRIC" id="fig|927665.4.peg.3096"/>
<gene>
    <name evidence="2" type="ORF">HMPREF1535_03013</name>
</gene>
<dbReference type="RefSeq" id="WP_010799921.1">
    <property type="nucleotide sequence ID" value="NZ_KQ033913.1"/>
</dbReference>
<dbReference type="HOGENOM" id="CLU_055789_2_0_10"/>
<organism evidence="2 3">
    <name type="scientific">Parabacteroides goldsteinii DSM 19448 = WAL 12034</name>
    <dbReference type="NCBI Taxonomy" id="927665"/>
    <lineage>
        <taxon>Bacteria</taxon>
        <taxon>Pseudomonadati</taxon>
        <taxon>Bacteroidota</taxon>
        <taxon>Bacteroidia</taxon>
        <taxon>Bacteroidales</taxon>
        <taxon>Tannerellaceae</taxon>
        <taxon>Parabacteroides</taxon>
    </lineage>
</organism>
<feature type="chain" id="PRO_5002489306" description="Outer membrane protein beta-barrel domain-containing protein" evidence="1">
    <location>
        <begin position="23"/>
        <end position="246"/>
    </location>
</feature>
<feature type="signal peptide" evidence="1">
    <location>
        <begin position="1"/>
        <end position="22"/>
    </location>
</feature>
<accession>A0A0F5J7T2</accession>
<comment type="caution">
    <text evidence="2">The sequence shown here is derived from an EMBL/GenBank/DDBJ whole genome shotgun (WGS) entry which is preliminary data.</text>
</comment>
<dbReference type="Proteomes" id="UP000033047">
    <property type="component" value="Unassembled WGS sequence"/>
</dbReference>
<sequence length="246" mass="26015">MKRVIFMCALIAMSVISSYVSAQKELGIFNSLSVGVSAGTTGIGVDVATPVTPHFAIRGGVSFMPGIKISTDVDVELNDPDLGSYPSTLDLKGSMSRASGELLVNYYPFLSSSFFVTAGAYFGGSKLVKITGHSDELKEYVNEGGKAGIVIGDQTIPVDKDGNIAGGLKAAGFRPYLGVGFGRAVPKKRIGVQFELGVQFHGTPKVYTDAGILGSTSTDGDDSFTKIIDKLTVYPVMKLRFCGRLF</sequence>
<name>A0A0F5J7T2_9BACT</name>
<keyword evidence="1" id="KW-0732">Signal</keyword>
<dbReference type="STRING" id="927665.HMPREF1535_03013"/>
<evidence type="ECO:0000256" key="1">
    <source>
        <dbReference type="SAM" id="SignalP"/>
    </source>
</evidence>